<organism evidence="1 2">
    <name type="scientific">Caldimonas brevitalea</name>
    <dbReference type="NCBI Taxonomy" id="413882"/>
    <lineage>
        <taxon>Bacteria</taxon>
        <taxon>Pseudomonadati</taxon>
        <taxon>Pseudomonadota</taxon>
        <taxon>Betaproteobacteria</taxon>
        <taxon>Burkholderiales</taxon>
        <taxon>Sphaerotilaceae</taxon>
        <taxon>Caldimonas</taxon>
    </lineage>
</organism>
<gene>
    <name evidence="1" type="ORF">AAW51_2461</name>
</gene>
<evidence type="ECO:0000313" key="2">
    <source>
        <dbReference type="Proteomes" id="UP000035352"/>
    </source>
</evidence>
<dbReference type="AlphaFoldDB" id="A0A0G3BIF8"/>
<dbReference type="Proteomes" id="UP000035352">
    <property type="component" value="Chromosome"/>
</dbReference>
<name>A0A0G3BIF8_9BURK</name>
<dbReference type="KEGG" id="pbh:AAW51_2461"/>
<protein>
    <submittedName>
        <fullName evidence="1">Uncharacterized protein</fullName>
    </submittedName>
</protein>
<dbReference type="RefSeq" id="WP_047194854.1">
    <property type="nucleotide sequence ID" value="NZ_CP011371.1"/>
</dbReference>
<keyword evidence="2" id="KW-1185">Reference proteome</keyword>
<proteinExistence type="predicted"/>
<sequence length="68" mass="7712">MTAPLAPQDITEVLRQLEDRADQTPAPDLRHRIKEVHRLMSGLCGDAREHAEALLLKLRFRLEEAVVA</sequence>
<dbReference type="EMBL" id="CP011371">
    <property type="protein sequence ID" value="AKJ29152.1"/>
    <property type="molecule type" value="Genomic_DNA"/>
</dbReference>
<accession>A0A0G3BIF8</accession>
<evidence type="ECO:0000313" key="1">
    <source>
        <dbReference type="EMBL" id="AKJ29152.1"/>
    </source>
</evidence>
<reference evidence="1 2" key="1">
    <citation type="submission" date="2015-05" db="EMBL/GenBank/DDBJ databases">
        <authorList>
            <person name="Tang B."/>
            <person name="Yu Y."/>
        </authorList>
    </citation>
    <scope>NUCLEOTIDE SEQUENCE [LARGE SCALE GENOMIC DNA]</scope>
    <source>
        <strain evidence="1 2">DSM 7029</strain>
    </source>
</reference>